<evidence type="ECO:0000313" key="17">
    <source>
        <dbReference type="EMBL" id="WVZ09595.1"/>
    </source>
</evidence>
<dbReference type="InterPro" id="IPR013210">
    <property type="entry name" value="LRR_N_plant-typ"/>
</dbReference>
<dbReference type="PANTHER" id="PTHR48007:SF29">
    <property type="entry name" value="POLLEN RECEPTOR-LIKE KINASE 3"/>
    <property type="match status" value="1"/>
</dbReference>
<evidence type="ECO:0000256" key="3">
    <source>
        <dbReference type="ARBA" id="ARBA00022512"/>
    </source>
</evidence>
<evidence type="ECO:0000256" key="4">
    <source>
        <dbReference type="ARBA" id="ARBA00022525"/>
    </source>
</evidence>
<dbReference type="InterPro" id="IPR032675">
    <property type="entry name" value="LRR_dom_sf"/>
</dbReference>
<reference evidence="17 18" key="1">
    <citation type="journal article" date="2023" name="Life. Sci Alliance">
        <title>Evolutionary insights into 3D genome organization and epigenetic landscape of Vigna mungo.</title>
        <authorList>
            <person name="Junaid A."/>
            <person name="Singh B."/>
            <person name="Bhatia S."/>
        </authorList>
    </citation>
    <scope>NUCLEOTIDE SEQUENCE [LARGE SCALE GENOMIC DNA]</scope>
    <source>
        <strain evidence="17">Urdbean</strain>
    </source>
</reference>
<evidence type="ECO:0000313" key="18">
    <source>
        <dbReference type="Proteomes" id="UP001374535"/>
    </source>
</evidence>
<evidence type="ECO:0000256" key="9">
    <source>
        <dbReference type="ARBA" id="ARBA00022821"/>
    </source>
</evidence>
<dbReference type="InterPro" id="IPR011009">
    <property type="entry name" value="Kinase-like_dom_sf"/>
</dbReference>
<gene>
    <name evidence="17" type="ORF">V8G54_014125</name>
</gene>
<protein>
    <recommendedName>
        <fullName evidence="16">Protein kinase domain-containing protein</fullName>
    </recommendedName>
</protein>
<evidence type="ECO:0000256" key="14">
    <source>
        <dbReference type="SAM" id="MobiDB-lite"/>
    </source>
</evidence>
<dbReference type="SUPFAM" id="SSF56112">
    <property type="entry name" value="Protein kinase-like (PK-like)"/>
    <property type="match status" value="1"/>
</dbReference>
<evidence type="ECO:0000256" key="13">
    <source>
        <dbReference type="ARBA" id="ARBA00038043"/>
    </source>
</evidence>
<dbReference type="Pfam" id="PF13855">
    <property type="entry name" value="LRR_8"/>
    <property type="match status" value="1"/>
</dbReference>
<keyword evidence="6 15" id="KW-0812">Transmembrane</keyword>
<keyword evidence="4" id="KW-0964">Secreted</keyword>
<evidence type="ECO:0000256" key="2">
    <source>
        <dbReference type="ARBA" id="ARBA00004191"/>
    </source>
</evidence>
<evidence type="ECO:0000256" key="12">
    <source>
        <dbReference type="ARBA" id="ARBA00023157"/>
    </source>
</evidence>
<dbReference type="GO" id="GO:0005524">
    <property type="term" value="F:ATP binding"/>
    <property type="evidence" value="ECO:0007669"/>
    <property type="project" value="InterPro"/>
</dbReference>
<feature type="compositionally biased region" description="Polar residues" evidence="14">
    <location>
        <begin position="353"/>
        <end position="362"/>
    </location>
</feature>
<dbReference type="InterPro" id="IPR001611">
    <property type="entry name" value="Leu-rich_rpt"/>
</dbReference>
<comment type="subcellular location">
    <subcellularLocation>
        <location evidence="1">Membrane</location>
        <topology evidence="1">Peripheral membrane protein</topology>
    </subcellularLocation>
    <subcellularLocation>
        <location evidence="2">Secreted</location>
        <location evidence="2">Cell wall</location>
    </subcellularLocation>
</comment>
<evidence type="ECO:0000256" key="5">
    <source>
        <dbReference type="ARBA" id="ARBA00022614"/>
    </source>
</evidence>
<dbReference type="PROSITE" id="PS50011">
    <property type="entry name" value="PROTEIN_KINASE_DOM"/>
    <property type="match status" value="1"/>
</dbReference>
<dbReference type="Gene3D" id="1.10.510.10">
    <property type="entry name" value="Transferase(Phosphotransferase) domain 1"/>
    <property type="match status" value="1"/>
</dbReference>
<keyword evidence="7" id="KW-0732">Signal</keyword>
<dbReference type="Pfam" id="PF08263">
    <property type="entry name" value="LRRNT_2"/>
    <property type="match status" value="1"/>
</dbReference>
<dbReference type="Pfam" id="PF00560">
    <property type="entry name" value="LRR_1"/>
    <property type="match status" value="1"/>
</dbReference>
<keyword evidence="18" id="KW-1185">Reference proteome</keyword>
<dbReference type="FunFam" id="3.80.10.10:FF:000400">
    <property type="entry name" value="Nuclear pore complex protein NUP107"/>
    <property type="match status" value="1"/>
</dbReference>
<name>A0AAQ3NIK9_VIGMU</name>
<dbReference type="AlphaFoldDB" id="A0AAQ3NIK9"/>
<evidence type="ECO:0000256" key="1">
    <source>
        <dbReference type="ARBA" id="ARBA00004170"/>
    </source>
</evidence>
<keyword evidence="12" id="KW-1015">Disulfide bond</keyword>
<feature type="transmembrane region" description="Helical" evidence="15">
    <location>
        <begin position="306"/>
        <end position="327"/>
    </location>
</feature>
<dbReference type="EMBL" id="CP144696">
    <property type="protein sequence ID" value="WVZ09595.1"/>
    <property type="molecule type" value="Genomic_DNA"/>
</dbReference>
<dbReference type="GO" id="GO:0004672">
    <property type="term" value="F:protein kinase activity"/>
    <property type="evidence" value="ECO:0007669"/>
    <property type="project" value="InterPro"/>
</dbReference>
<evidence type="ECO:0000256" key="10">
    <source>
        <dbReference type="ARBA" id="ARBA00022989"/>
    </source>
</evidence>
<keyword evidence="11 15" id="KW-0472">Membrane</keyword>
<keyword evidence="9" id="KW-0611">Plant defense</keyword>
<dbReference type="Pfam" id="PF07714">
    <property type="entry name" value="PK_Tyr_Ser-Thr"/>
    <property type="match status" value="1"/>
</dbReference>
<evidence type="ECO:0000256" key="7">
    <source>
        <dbReference type="ARBA" id="ARBA00022729"/>
    </source>
</evidence>
<dbReference type="InterPro" id="IPR001245">
    <property type="entry name" value="Ser-Thr/Tyr_kinase_cat_dom"/>
</dbReference>
<dbReference type="GO" id="GO:0006952">
    <property type="term" value="P:defense response"/>
    <property type="evidence" value="ECO:0007669"/>
    <property type="project" value="UniProtKB-KW"/>
</dbReference>
<evidence type="ECO:0000256" key="6">
    <source>
        <dbReference type="ARBA" id="ARBA00022692"/>
    </source>
</evidence>
<dbReference type="Gene3D" id="3.30.200.20">
    <property type="entry name" value="Phosphorylase Kinase, domain 1"/>
    <property type="match status" value="1"/>
</dbReference>
<keyword evidence="3" id="KW-0134">Cell wall</keyword>
<keyword evidence="10 15" id="KW-1133">Transmembrane helix</keyword>
<dbReference type="InterPro" id="IPR046959">
    <property type="entry name" value="PRK1-6/SRF4-like"/>
</dbReference>
<dbReference type="Proteomes" id="UP001374535">
    <property type="component" value="Chromosome 5"/>
</dbReference>
<sequence length="694" mass="76976">MDGSRKRQRPEMKVTGSRVGEINGKNLKERARWLPKFNKQNKKRQIQNNQRTSIFPSSGPFLSRTHKISGTAMAAVRLFFFLLLLSLLPPSHPLSDNQALLNLKKSFSDPQTLPSWVPDQNPCSSRWVGVICVNNVINSLHLTDLSLSGTIDIEALSQIPSLRSISFNNNNFSGPIPAFNKLGVLKALYLTNNKFSGPIPSDFFSQLASLKKIWLSNNKFSGPVPQSLTTLRYLSELHLENNEFSGPVPELKQDIKSLDFSNNKLQGPIPSSMSRFDPKSFSGNVELCGQPLDKPCESAASEGPGWGLKVVVIIFIAAVLAGVFVMARSKRQRDDDFSVMSRDNSEEVVQVHVPSTNHSRGNSDGSKKESTTSKKGAGRSIGDLVMVNDERGTFGLPDLMKAAAEVLGNGGLGSAYKAAMASGLSVVVKRMREMNKVSRDIFDAEMRRFGRLGNPNILTPLAYHYRKEEKLFVTEYMPKGSLLYVLHGDTVICIIKGDSVKCFSGDRGSSHSDLNWPIRLKIVKGIARGLGFLYKEFSSEDLPHGNLKSSNVLLTDNYEALLGDFAFHPLMNHSYAVQTMFAYKTPDYVTYQRVTQKTDVYCLGIIVLEVITGKFPSQYHSNGKGGTDVVHWVLTAISERREAELIDPELKSSHSNSLNQMLQLLQIGAACTESNPEQRLNMKEAIRRIEEVQV</sequence>
<comment type="similarity">
    <text evidence="13">Belongs to the polygalacturonase-inhibiting protein family.</text>
</comment>
<evidence type="ECO:0000256" key="15">
    <source>
        <dbReference type="SAM" id="Phobius"/>
    </source>
</evidence>
<dbReference type="GO" id="GO:0016020">
    <property type="term" value="C:membrane"/>
    <property type="evidence" value="ECO:0007669"/>
    <property type="project" value="UniProtKB-SubCell"/>
</dbReference>
<evidence type="ECO:0000259" key="16">
    <source>
        <dbReference type="PROSITE" id="PS50011"/>
    </source>
</evidence>
<feature type="region of interest" description="Disordered" evidence="14">
    <location>
        <begin position="1"/>
        <end position="21"/>
    </location>
</feature>
<feature type="domain" description="Protein kinase" evidence="16">
    <location>
        <begin position="401"/>
        <end position="694"/>
    </location>
</feature>
<dbReference type="InterPro" id="IPR000719">
    <property type="entry name" value="Prot_kinase_dom"/>
</dbReference>
<dbReference type="PANTHER" id="PTHR48007">
    <property type="entry name" value="LEUCINE-RICH REPEAT RECEPTOR-LIKE PROTEIN KINASE PXC1"/>
    <property type="match status" value="1"/>
</dbReference>
<proteinExistence type="inferred from homology"/>
<keyword evidence="8" id="KW-0677">Repeat</keyword>
<accession>A0AAQ3NIK9</accession>
<feature type="region of interest" description="Disordered" evidence="14">
    <location>
        <begin position="335"/>
        <end position="381"/>
    </location>
</feature>
<evidence type="ECO:0000256" key="11">
    <source>
        <dbReference type="ARBA" id="ARBA00023136"/>
    </source>
</evidence>
<evidence type="ECO:0000256" key="8">
    <source>
        <dbReference type="ARBA" id="ARBA00022737"/>
    </source>
</evidence>
<dbReference type="Gene3D" id="3.80.10.10">
    <property type="entry name" value="Ribonuclease Inhibitor"/>
    <property type="match status" value="2"/>
</dbReference>
<organism evidence="17 18">
    <name type="scientific">Vigna mungo</name>
    <name type="common">Black gram</name>
    <name type="synonym">Phaseolus mungo</name>
    <dbReference type="NCBI Taxonomy" id="3915"/>
    <lineage>
        <taxon>Eukaryota</taxon>
        <taxon>Viridiplantae</taxon>
        <taxon>Streptophyta</taxon>
        <taxon>Embryophyta</taxon>
        <taxon>Tracheophyta</taxon>
        <taxon>Spermatophyta</taxon>
        <taxon>Magnoliopsida</taxon>
        <taxon>eudicotyledons</taxon>
        <taxon>Gunneridae</taxon>
        <taxon>Pentapetalae</taxon>
        <taxon>rosids</taxon>
        <taxon>fabids</taxon>
        <taxon>Fabales</taxon>
        <taxon>Fabaceae</taxon>
        <taxon>Papilionoideae</taxon>
        <taxon>50 kb inversion clade</taxon>
        <taxon>NPAAA clade</taxon>
        <taxon>indigoferoid/millettioid clade</taxon>
        <taxon>Phaseoleae</taxon>
        <taxon>Vigna</taxon>
    </lineage>
</organism>
<dbReference type="SUPFAM" id="SSF52058">
    <property type="entry name" value="L domain-like"/>
    <property type="match status" value="1"/>
</dbReference>
<keyword evidence="5" id="KW-0433">Leucine-rich repeat</keyword>